<evidence type="ECO:0008006" key="3">
    <source>
        <dbReference type="Google" id="ProtNLM"/>
    </source>
</evidence>
<dbReference type="Proteomes" id="UP000051950">
    <property type="component" value="Unassembled WGS sequence"/>
</dbReference>
<evidence type="ECO:0000313" key="2">
    <source>
        <dbReference type="Proteomes" id="UP000051950"/>
    </source>
</evidence>
<dbReference type="InterPro" id="IPR008969">
    <property type="entry name" value="CarboxyPept-like_regulatory"/>
</dbReference>
<reference evidence="1 2" key="1">
    <citation type="submission" date="2015-11" db="EMBL/GenBank/DDBJ databases">
        <title>Sequence of Pedobacter ginsenosidimutans.</title>
        <authorList>
            <person name="Carson E."/>
            <person name="Keyser V."/>
            <person name="Newman J."/>
            <person name="Miller J."/>
        </authorList>
    </citation>
    <scope>NUCLEOTIDE SEQUENCE [LARGE SCALE GENOMIC DNA]</scope>
    <source>
        <strain evidence="1 2">KACC 14530</strain>
    </source>
</reference>
<dbReference type="Gene3D" id="2.60.40.1930">
    <property type="match status" value="1"/>
</dbReference>
<keyword evidence="2" id="KW-1185">Reference proteome</keyword>
<dbReference type="SUPFAM" id="SSF49464">
    <property type="entry name" value="Carboxypeptidase regulatory domain-like"/>
    <property type="match status" value="1"/>
</dbReference>
<gene>
    <name evidence="1" type="ORF">ASU31_17390</name>
</gene>
<organism evidence="1 2">
    <name type="scientific">Pedobacter ginsenosidimutans</name>
    <dbReference type="NCBI Taxonomy" id="687842"/>
    <lineage>
        <taxon>Bacteria</taxon>
        <taxon>Pseudomonadati</taxon>
        <taxon>Bacteroidota</taxon>
        <taxon>Sphingobacteriia</taxon>
        <taxon>Sphingobacteriales</taxon>
        <taxon>Sphingobacteriaceae</taxon>
        <taxon>Pedobacter</taxon>
    </lineage>
</organism>
<proteinExistence type="predicted"/>
<sequence>MAGSLLDKRTMNLKKYTLLGFLSAATLCGSAQQKATDKQSVKLFFEKSYLQVDRSYYSTGEDVWFSAYLVNGKSSSLTATSNNLYVELLSPKSEVLDRKMIRLDGGLGKGDFKLKDSIPSGWYAIRAYTNWMRNFGDDFVFQKRIHISNNIIENASYFTRNPVKKNDVSNSKKSIAFFPEGGSLVEGLTSIVAFKTNDDIGNGVKATGSVISSKGDTVTTFQSTDAGMGIFAFTPKTDEKYKVEGFYGKEKFSSEMPVSLKKGLSLHVTTDSLNIKASISANALMFGELKDKSISLVIKHAGDNIYSGSIKLSKAIVSVSIPTKGFPNGIASITLLDEQNRPNCERLIFIQDENKVNFSITPNKAAYKPREKVLIKVKATNFLGQPAKTAFSLAAVDGLIPDDGNDIVSYLMLQSEVKGDIKNAAQYFDAKNPSRLKQLDLLLLTQGWRDYIWRKLADSAIKISYLPEPGITIKGMVREKLADKPIPNMNITLFGSNFTGNKIYTTKTDQSGRYFLDGLSWYGNQTVKISSKDDKGKKGGWLQIDTLIKPLNLAPLKTISSGISNTLNVEIGKRMDYNRTYKFGDSISLNDIEIKAAQNNKVVLFQDVLTSFGYPEEVFNITAADYSYKGLEHFLLTKAKGSYPAEENDSLGNEGVTFIANGKKVRPVIKVNNREELFTERLDYYSLTMDQINQVRIQHLLNSTGKDVYLISLNLKDEALRGPNLDLLNLNLNGYYAARTFYSPNYSSPATPNKDLRTTIFWVPAVKTNENGEATITYFNGDNKADILIKADGITDKGVAVSAKTGYKVQ</sequence>
<dbReference type="EMBL" id="LMZQ01000014">
    <property type="protein sequence ID" value="KRT14682.1"/>
    <property type="molecule type" value="Genomic_DNA"/>
</dbReference>
<comment type="caution">
    <text evidence="1">The sequence shown here is derived from an EMBL/GenBank/DDBJ whole genome shotgun (WGS) entry which is preliminary data.</text>
</comment>
<dbReference type="AlphaFoldDB" id="A0A0T5VLE6"/>
<dbReference type="STRING" id="687842.ASU31_17390"/>
<name>A0A0T5VLE6_9SPHI</name>
<dbReference type="Gene3D" id="2.60.40.1120">
    <property type="entry name" value="Carboxypeptidase-like, regulatory domain"/>
    <property type="match status" value="1"/>
</dbReference>
<accession>A0A0T5VLE6</accession>
<evidence type="ECO:0000313" key="1">
    <source>
        <dbReference type="EMBL" id="KRT14682.1"/>
    </source>
</evidence>
<protein>
    <recommendedName>
        <fullName evidence="3">Macroglobulin domain-containing protein</fullName>
    </recommendedName>
</protein>